<dbReference type="RefSeq" id="WP_085807721.1">
    <property type="nucleotide sequence ID" value="NZ_FWFX01000020.1"/>
</dbReference>
<keyword evidence="2" id="KW-0012">Acyltransferase</keyword>
<keyword evidence="1 4" id="KW-0808">Transferase</keyword>
<dbReference type="InterPro" id="IPR050832">
    <property type="entry name" value="Bact_Acetyltransf"/>
</dbReference>
<proteinExistence type="predicted"/>
<reference evidence="4 5" key="1">
    <citation type="submission" date="2017-03" db="EMBL/GenBank/DDBJ databases">
        <authorList>
            <person name="Afonso C.L."/>
            <person name="Miller P.J."/>
            <person name="Scott M.A."/>
            <person name="Spackman E."/>
            <person name="Goraichik I."/>
            <person name="Dimitrov K.M."/>
            <person name="Suarez D.L."/>
            <person name="Swayne D.E."/>
        </authorList>
    </citation>
    <scope>NUCLEOTIDE SEQUENCE [LARGE SCALE GENOMIC DNA]</scope>
    <source>
        <strain evidence="4 5">CECT 7450</strain>
    </source>
</reference>
<dbReference type="Gene3D" id="3.40.630.30">
    <property type="match status" value="1"/>
</dbReference>
<protein>
    <submittedName>
        <fullName evidence="4">Acetyltransferase (GNAT) family protein</fullName>
    </submittedName>
</protein>
<name>A0A1X7A7W7_9RHOB</name>
<organism evidence="4 5">
    <name type="scientific">Roseovarius albus</name>
    <dbReference type="NCBI Taxonomy" id="1247867"/>
    <lineage>
        <taxon>Bacteria</taxon>
        <taxon>Pseudomonadati</taxon>
        <taxon>Pseudomonadota</taxon>
        <taxon>Alphaproteobacteria</taxon>
        <taxon>Rhodobacterales</taxon>
        <taxon>Roseobacteraceae</taxon>
        <taxon>Roseovarius</taxon>
    </lineage>
</organism>
<dbReference type="Proteomes" id="UP000193061">
    <property type="component" value="Unassembled WGS sequence"/>
</dbReference>
<sequence>MTLRRYTRHDDFHALHMLLHQAFAHMEGRIDPPSSMTRLTPDGLRGMADECEIWVLEQRDQPIACMILTPEDGNLYLGKLAVSHPHRAQGHARDLIHHAEDRCRALRLAGLTLETRIELTENHSAFSSLGFRTIGSTAHPGYDHPTSLTMFKPVTTQELHS</sequence>
<dbReference type="GO" id="GO:0016747">
    <property type="term" value="F:acyltransferase activity, transferring groups other than amino-acyl groups"/>
    <property type="evidence" value="ECO:0007669"/>
    <property type="project" value="InterPro"/>
</dbReference>
<feature type="domain" description="N-acetyltransferase" evidence="3">
    <location>
        <begin position="1"/>
        <end position="155"/>
    </location>
</feature>
<evidence type="ECO:0000313" key="5">
    <source>
        <dbReference type="Proteomes" id="UP000193061"/>
    </source>
</evidence>
<dbReference type="SUPFAM" id="SSF55729">
    <property type="entry name" value="Acyl-CoA N-acyltransferases (Nat)"/>
    <property type="match status" value="1"/>
</dbReference>
<dbReference type="PANTHER" id="PTHR43877:SF2">
    <property type="entry name" value="AMINOALKYLPHOSPHONATE N-ACETYLTRANSFERASE-RELATED"/>
    <property type="match status" value="1"/>
</dbReference>
<dbReference type="CDD" id="cd04301">
    <property type="entry name" value="NAT_SF"/>
    <property type="match status" value="1"/>
</dbReference>
<dbReference type="AlphaFoldDB" id="A0A1X7A7W7"/>
<evidence type="ECO:0000259" key="3">
    <source>
        <dbReference type="PROSITE" id="PS51186"/>
    </source>
</evidence>
<evidence type="ECO:0000313" key="4">
    <source>
        <dbReference type="EMBL" id="SLN72873.1"/>
    </source>
</evidence>
<evidence type="ECO:0000256" key="2">
    <source>
        <dbReference type="ARBA" id="ARBA00023315"/>
    </source>
</evidence>
<gene>
    <name evidence="4" type="ORF">ROA7450_04071</name>
</gene>
<accession>A0A1X7A7W7</accession>
<dbReference type="Pfam" id="PF00583">
    <property type="entry name" value="Acetyltransf_1"/>
    <property type="match status" value="1"/>
</dbReference>
<dbReference type="EMBL" id="FWFX01000020">
    <property type="protein sequence ID" value="SLN72873.1"/>
    <property type="molecule type" value="Genomic_DNA"/>
</dbReference>
<dbReference type="InterPro" id="IPR000182">
    <property type="entry name" value="GNAT_dom"/>
</dbReference>
<evidence type="ECO:0000256" key="1">
    <source>
        <dbReference type="ARBA" id="ARBA00022679"/>
    </source>
</evidence>
<dbReference type="OrthoDB" id="9789603at2"/>
<dbReference type="PROSITE" id="PS51186">
    <property type="entry name" value="GNAT"/>
    <property type="match status" value="1"/>
</dbReference>
<keyword evidence="5" id="KW-1185">Reference proteome</keyword>
<dbReference type="InterPro" id="IPR016181">
    <property type="entry name" value="Acyl_CoA_acyltransferase"/>
</dbReference>
<dbReference type="PANTHER" id="PTHR43877">
    <property type="entry name" value="AMINOALKYLPHOSPHONATE N-ACETYLTRANSFERASE-RELATED-RELATED"/>
    <property type="match status" value="1"/>
</dbReference>